<evidence type="ECO:0000256" key="1">
    <source>
        <dbReference type="ARBA" id="ARBA00009809"/>
    </source>
</evidence>
<accession>A0AAE0J043</accession>
<dbReference type="PANTHER" id="PTHR23421">
    <property type="entry name" value="BETA-GALACTOSIDASE RELATED"/>
    <property type="match status" value="1"/>
</dbReference>
<evidence type="ECO:0000313" key="4">
    <source>
        <dbReference type="Proteomes" id="UP001278500"/>
    </source>
</evidence>
<dbReference type="PRINTS" id="PR00742">
    <property type="entry name" value="GLHYDRLASE35"/>
</dbReference>
<dbReference type="SUPFAM" id="SSF51445">
    <property type="entry name" value="(Trans)glycosidases"/>
    <property type="match status" value="1"/>
</dbReference>
<gene>
    <name evidence="3" type="ORF">B0H65DRAFT_410378</name>
</gene>
<dbReference type="InterPro" id="IPR001944">
    <property type="entry name" value="Glycoside_Hdrlase_35"/>
</dbReference>
<dbReference type="Gene3D" id="3.20.20.80">
    <property type="entry name" value="Glycosidases"/>
    <property type="match status" value="1"/>
</dbReference>
<keyword evidence="4" id="KW-1185">Reference proteome</keyword>
<dbReference type="RefSeq" id="XP_062676674.1">
    <property type="nucleotide sequence ID" value="XM_062823830.1"/>
</dbReference>
<evidence type="ECO:0000313" key="3">
    <source>
        <dbReference type="EMBL" id="KAK3334508.1"/>
    </source>
</evidence>
<reference evidence="3" key="2">
    <citation type="submission" date="2023-06" db="EMBL/GenBank/DDBJ databases">
        <authorList>
            <consortium name="Lawrence Berkeley National Laboratory"/>
            <person name="Haridas S."/>
            <person name="Hensen N."/>
            <person name="Bonometti L."/>
            <person name="Westerberg I."/>
            <person name="Brannstrom I.O."/>
            <person name="Guillou S."/>
            <person name="Cros-Aarteil S."/>
            <person name="Calhoun S."/>
            <person name="Kuo A."/>
            <person name="Mondo S."/>
            <person name="Pangilinan J."/>
            <person name="Riley R."/>
            <person name="Labutti K."/>
            <person name="Andreopoulos B."/>
            <person name="Lipzen A."/>
            <person name="Chen C."/>
            <person name="Yanf M."/>
            <person name="Daum C."/>
            <person name="Ng V."/>
            <person name="Clum A."/>
            <person name="Steindorff A."/>
            <person name="Ohm R."/>
            <person name="Martin F."/>
            <person name="Silar P."/>
            <person name="Natvig D."/>
            <person name="Lalanne C."/>
            <person name="Gautier V."/>
            <person name="Ament-Velasquez S.L."/>
            <person name="Kruys A."/>
            <person name="Hutchinson M.I."/>
            <person name="Powell A.J."/>
            <person name="Barry K."/>
            <person name="Miller A.N."/>
            <person name="Grigoriev I.V."/>
            <person name="Debuchy R."/>
            <person name="Gladieux P."/>
            <person name="Thoren M.H."/>
            <person name="Johannesson H."/>
        </authorList>
    </citation>
    <scope>NUCLEOTIDE SEQUENCE</scope>
    <source>
        <strain evidence="3">CBS 560.94</strain>
    </source>
</reference>
<proteinExistence type="inferred from homology"/>
<dbReference type="InterPro" id="IPR031330">
    <property type="entry name" value="Gly_Hdrlase_35_cat"/>
</dbReference>
<dbReference type="GeneID" id="87860984"/>
<keyword evidence="3" id="KW-0378">Hydrolase</keyword>
<feature type="domain" description="Glycoside hydrolase 35 catalytic" evidence="2">
    <location>
        <begin position="1"/>
        <end position="88"/>
    </location>
</feature>
<dbReference type="GO" id="GO:0005975">
    <property type="term" value="P:carbohydrate metabolic process"/>
    <property type="evidence" value="ECO:0007669"/>
    <property type="project" value="InterPro"/>
</dbReference>
<reference evidence="3" key="1">
    <citation type="journal article" date="2023" name="Mol. Phylogenet. Evol.">
        <title>Genome-scale phylogeny and comparative genomics of the fungal order Sordariales.</title>
        <authorList>
            <person name="Hensen N."/>
            <person name="Bonometti L."/>
            <person name="Westerberg I."/>
            <person name="Brannstrom I.O."/>
            <person name="Guillou S."/>
            <person name="Cros-Aarteil S."/>
            <person name="Calhoun S."/>
            <person name="Haridas S."/>
            <person name="Kuo A."/>
            <person name="Mondo S."/>
            <person name="Pangilinan J."/>
            <person name="Riley R."/>
            <person name="LaButti K."/>
            <person name="Andreopoulos B."/>
            <person name="Lipzen A."/>
            <person name="Chen C."/>
            <person name="Yan M."/>
            <person name="Daum C."/>
            <person name="Ng V."/>
            <person name="Clum A."/>
            <person name="Steindorff A."/>
            <person name="Ohm R.A."/>
            <person name="Martin F."/>
            <person name="Silar P."/>
            <person name="Natvig D.O."/>
            <person name="Lalanne C."/>
            <person name="Gautier V."/>
            <person name="Ament-Velasquez S.L."/>
            <person name="Kruys A."/>
            <person name="Hutchinson M.I."/>
            <person name="Powell A.J."/>
            <person name="Barry K."/>
            <person name="Miller A.N."/>
            <person name="Grigoriev I.V."/>
            <person name="Debuchy R."/>
            <person name="Gladieux P."/>
            <person name="Hiltunen Thoren M."/>
            <person name="Johannesson H."/>
        </authorList>
    </citation>
    <scope>NUCLEOTIDE SEQUENCE</scope>
    <source>
        <strain evidence="3">CBS 560.94</strain>
    </source>
</reference>
<dbReference type="Pfam" id="PF01301">
    <property type="entry name" value="Glyco_hydro_35"/>
    <property type="match status" value="1"/>
</dbReference>
<comment type="similarity">
    <text evidence="1">Belongs to the glycosyl hydrolase 35 family.</text>
</comment>
<name>A0AAE0J043_9PEZI</name>
<sequence length="183" mass="20261">HPWRLPSPGLWLDISQKIKAMGFNAVCFYVYWSLVEGQRGEVRFDGVFTLDGFFHAASEAGIYLIARPGPYMNAEVAAGGLPGWTLRIKDPLSLSGETGRRKIIADAQITNGGPVFMYDTWPGINDTDFPARLNRDNMVHTQRLVRKAGIVVPFMHNDHLAQGNWAPGSEPGSIDLYAIDAYP</sequence>
<evidence type="ECO:0000259" key="2">
    <source>
        <dbReference type="Pfam" id="PF01301"/>
    </source>
</evidence>
<dbReference type="EMBL" id="JAUEPP010000010">
    <property type="protein sequence ID" value="KAK3334508.1"/>
    <property type="molecule type" value="Genomic_DNA"/>
</dbReference>
<organism evidence="3 4">
    <name type="scientific">Neurospora tetraspora</name>
    <dbReference type="NCBI Taxonomy" id="94610"/>
    <lineage>
        <taxon>Eukaryota</taxon>
        <taxon>Fungi</taxon>
        <taxon>Dikarya</taxon>
        <taxon>Ascomycota</taxon>
        <taxon>Pezizomycotina</taxon>
        <taxon>Sordariomycetes</taxon>
        <taxon>Sordariomycetidae</taxon>
        <taxon>Sordariales</taxon>
        <taxon>Sordariaceae</taxon>
        <taxon>Neurospora</taxon>
    </lineage>
</organism>
<comment type="caution">
    <text evidence="3">The sequence shown here is derived from an EMBL/GenBank/DDBJ whole genome shotgun (WGS) entry which is preliminary data.</text>
</comment>
<dbReference type="Proteomes" id="UP001278500">
    <property type="component" value="Unassembled WGS sequence"/>
</dbReference>
<feature type="non-terminal residue" evidence="3">
    <location>
        <position position="183"/>
    </location>
</feature>
<dbReference type="GO" id="GO:0004553">
    <property type="term" value="F:hydrolase activity, hydrolyzing O-glycosyl compounds"/>
    <property type="evidence" value="ECO:0007669"/>
    <property type="project" value="InterPro"/>
</dbReference>
<feature type="non-terminal residue" evidence="3">
    <location>
        <position position="1"/>
    </location>
</feature>
<protein>
    <submittedName>
        <fullName evidence="3">Glycoside hydrolase superfamily</fullName>
    </submittedName>
</protein>
<dbReference type="AlphaFoldDB" id="A0AAE0J043"/>
<dbReference type="InterPro" id="IPR017853">
    <property type="entry name" value="GH"/>
</dbReference>